<dbReference type="Proteomes" id="UP000219669">
    <property type="component" value="Unassembled WGS sequence"/>
</dbReference>
<evidence type="ECO:0000313" key="2">
    <source>
        <dbReference type="Proteomes" id="UP000219669"/>
    </source>
</evidence>
<dbReference type="EMBL" id="OCNF01000003">
    <property type="protein sequence ID" value="SOD65978.1"/>
    <property type="molecule type" value="Genomic_DNA"/>
</dbReference>
<keyword evidence="2" id="KW-1185">Reference proteome</keyword>
<gene>
    <name evidence="1" type="ORF">SAMN02746062_00458</name>
</gene>
<organism evidence="1 2">
    <name type="scientific">Alysiella filiformis DSM 16848</name>
    <dbReference type="NCBI Taxonomy" id="1120981"/>
    <lineage>
        <taxon>Bacteria</taxon>
        <taxon>Pseudomonadati</taxon>
        <taxon>Pseudomonadota</taxon>
        <taxon>Betaproteobacteria</taxon>
        <taxon>Neisseriales</taxon>
        <taxon>Neisseriaceae</taxon>
        <taxon>Alysiella</taxon>
    </lineage>
</organism>
<accession>A0A286E4Y2</accession>
<sequence length="172" mass="19565">MSRPPHDRIELETAEGWISIKDLQSGNSWLGNRLSKRVQKRAVEIFSLAKQKLWHTSKILVEMGNNIKNLFVSKAHPFELTGKSDPSTNLIVLHPSPIAITSGRLKSGDVLLLPHHQHTYQICLFVQPINLAVRPNEAIGCRHLQTGGTRYESRWQSWEMSQMVSTHTLQIK</sequence>
<name>A0A286E4Y2_9NEIS</name>
<proteinExistence type="predicted"/>
<dbReference type="AlphaFoldDB" id="A0A286E4Y2"/>
<evidence type="ECO:0000313" key="1">
    <source>
        <dbReference type="EMBL" id="SOD65978.1"/>
    </source>
</evidence>
<reference evidence="1 2" key="1">
    <citation type="submission" date="2017-09" db="EMBL/GenBank/DDBJ databases">
        <authorList>
            <person name="Ehlers B."/>
            <person name="Leendertz F.H."/>
        </authorList>
    </citation>
    <scope>NUCLEOTIDE SEQUENCE [LARGE SCALE GENOMIC DNA]</scope>
    <source>
        <strain evidence="1 2">DSM 16848</strain>
    </source>
</reference>
<evidence type="ECO:0008006" key="3">
    <source>
        <dbReference type="Google" id="ProtNLM"/>
    </source>
</evidence>
<protein>
    <recommendedName>
        <fullName evidence="3">Hint domain-containing protein</fullName>
    </recommendedName>
</protein>
<dbReference type="RefSeq" id="WP_143269092.1">
    <property type="nucleotide sequence ID" value="NZ_CP083931.1"/>
</dbReference>